<feature type="transmembrane region" description="Helical" evidence="1">
    <location>
        <begin position="132"/>
        <end position="152"/>
    </location>
</feature>
<comment type="caution">
    <text evidence="2">The sequence shown here is derived from an EMBL/GenBank/DDBJ whole genome shotgun (WGS) entry which is preliminary data.</text>
</comment>
<keyword evidence="1" id="KW-0812">Transmembrane</keyword>
<keyword evidence="1" id="KW-1133">Transmembrane helix</keyword>
<evidence type="ECO:0000313" key="3">
    <source>
        <dbReference type="Proteomes" id="UP001165283"/>
    </source>
</evidence>
<evidence type="ECO:0000256" key="1">
    <source>
        <dbReference type="SAM" id="Phobius"/>
    </source>
</evidence>
<feature type="transmembrane region" description="Helical" evidence="1">
    <location>
        <begin position="159"/>
        <end position="175"/>
    </location>
</feature>
<accession>A0ABT0ZTC9</accession>
<sequence>MPTLTTPTAPTTRAATGAVPFALAGLLFVAYPVLRPWADQSPEGMPEAFASPAWLVSHLSAAAGFLLVGLGLLALRDRLATATARAALVLWWTGAALTLTYYGAETFALNALSAQPGLPALAEAVRMGPTQVAVFGVGLVLLAVAGVLTALALRPGWTGVPFALGMVLFLPQFFAGPGLRIAHGVLLGAGCLLVVLRGPERTSST</sequence>
<dbReference type="EMBL" id="JAGSOV010000009">
    <property type="protein sequence ID" value="MCO1653970.1"/>
    <property type="molecule type" value="Genomic_DNA"/>
</dbReference>
<feature type="transmembrane region" description="Helical" evidence="1">
    <location>
        <begin position="181"/>
        <end position="199"/>
    </location>
</feature>
<evidence type="ECO:0000313" key="2">
    <source>
        <dbReference type="EMBL" id="MCO1653970.1"/>
    </source>
</evidence>
<keyword evidence="1" id="KW-0472">Membrane</keyword>
<protein>
    <submittedName>
        <fullName evidence="2">Uncharacterized protein</fullName>
    </submittedName>
</protein>
<dbReference type="Proteomes" id="UP001165283">
    <property type="component" value="Unassembled WGS sequence"/>
</dbReference>
<feature type="transmembrane region" description="Helical" evidence="1">
    <location>
        <begin position="54"/>
        <end position="75"/>
    </location>
</feature>
<reference evidence="2" key="1">
    <citation type="submission" date="2021-04" db="EMBL/GenBank/DDBJ databases">
        <title>Pseudonocardia sp. nov., isolated from sandy soil of mangrove forest.</title>
        <authorList>
            <person name="Zan Z."/>
            <person name="Huang R."/>
            <person name="Liu W."/>
        </authorList>
    </citation>
    <scope>NUCLEOTIDE SEQUENCE</scope>
    <source>
        <strain evidence="2">S2-4</strain>
    </source>
</reference>
<dbReference type="RefSeq" id="WP_252435584.1">
    <property type="nucleotide sequence ID" value="NZ_JAGSOV010000009.1"/>
</dbReference>
<keyword evidence="3" id="KW-1185">Reference proteome</keyword>
<organism evidence="2 3">
    <name type="scientific">Pseudonocardia humida</name>
    <dbReference type="NCBI Taxonomy" id="2800819"/>
    <lineage>
        <taxon>Bacteria</taxon>
        <taxon>Bacillati</taxon>
        <taxon>Actinomycetota</taxon>
        <taxon>Actinomycetes</taxon>
        <taxon>Pseudonocardiales</taxon>
        <taxon>Pseudonocardiaceae</taxon>
        <taxon>Pseudonocardia</taxon>
    </lineage>
</organism>
<proteinExistence type="predicted"/>
<feature type="transmembrane region" description="Helical" evidence="1">
    <location>
        <begin position="12"/>
        <end position="34"/>
    </location>
</feature>
<name>A0ABT0ZTC9_9PSEU</name>
<gene>
    <name evidence="2" type="ORF">KDL28_02765</name>
</gene>
<feature type="transmembrane region" description="Helical" evidence="1">
    <location>
        <begin position="87"/>
        <end position="112"/>
    </location>
</feature>